<dbReference type="EMBL" id="LXQA011441376">
    <property type="protein sequence ID" value="MCI97370.1"/>
    <property type="molecule type" value="Genomic_DNA"/>
</dbReference>
<dbReference type="Proteomes" id="UP000265520">
    <property type="component" value="Unassembled WGS sequence"/>
</dbReference>
<protein>
    <submittedName>
        <fullName evidence="1">Uncharacterized protein</fullName>
    </submittedName>
</protein>
<keyword evidence="2" id="KW-1185">Reference proteome</keyword>
<evidence type="ECO:0000313" key="2">
    <source>
        <dbReference type="Proteomes" id="UP000265520"/>
    </source>
</evidence>
<evidence type="ECO:0000313" key="1">
    <source>
        <dbReference type="EMBL" id="MCI97370.1"/>
    </source>
</evidence>
<reference evidence="1 2" key="1">
    <citation type="journal article" date="2018" name="Front. Plant Sci.">
        <title>Red Clover (Trifolium pratense) and Zigzag Clover (T. medium) - A Picture of Genomic Similarities and Differences.</title>
        <authorList>
            <person name="Dluhosova J."/>
            <person name="Istvanek J."/>
            <person name="Nedelnik J."/>
            <person name="Repkova J."/>
        </authorList>
    </citation>
    <scope>NUCLEOTIDE SEQUENCE [LARGE SCALE GENOMIC DNA]</scope>
    <source>
        <strain evidence="2">cv. 10/8</strain>
        <tissue evidence="1">Leaf</tissue>
    </source>
</reference>
<dbReference type="AlphaFoldDB" id="A0A392WGZ4"/>
<accession>A0A392WGZ4</accession>
<name>A0A392WGZ4_9FABA</name>
<sequence>AVVLLLLPELPVTPALPSEKMYDLGVAQLGLSHLCPPQ</sequence>
<proteinExistence type="predicted"/>
<feature type="non-terminal residue" evidence="1">
    <location>
        <position position="1"/>
    </location>
</feature>
<organism evidence="1 2">
    <name type="scientific">Trifolium medium</name>
    <dbReference type="NCBI Taxonomy" id="97028"/>
    <lineage>
        <taxon>Eukaryota</taxon>
        <taxon>Viridiplantae</taxon>
        <taxon>Streptophyta</taxon>
        <taxon>Embryophyta</taxon>
        <taxon>Tracheophyta</taxon>
        <taxon>Spermatophyta</taxon>
        <taxon>Magnoliopsida</taxon>
        <taxon>eudicotyledons</taxon>
        <taxon>Gunneridae</taxon>
        <taxon>Pentapetalae</taxon>
        <taxon>rosids</taxon>
        <taxon>fabids</taxon>
        <taxon>Fabales</taxon>
        <taxon>Fabaceae</taxon>
        <taxon>Papilionoideae</taxon>
        <taxon>50 kb inversion clade</taxon>
        <taxon>NPAAA clade</taxon>
        <taxon>Hologalegina</taxon>
        <taxon>IRL clade</taxon>
        <taxon>Trifolieae</taxon>
        <taxon>Trifolium</taxon>
    </lineage>
</organism>
<comment type="caution">
    <text evidence="1">The sequence shown here is derived from an EMBL/GenBank/DDBJ whole genome shotgun (WGS) entry which is preliminary data.</text>
</comment>